<evidence type="ECO:0000256" key="5">
    <source>
        <dbReference type="ARBA" id="ARBA00023295"/>
    </source>
</evidence>
<accession>A0A1J0ABX9</accession>
<organism evidence="7 8">
    <name type="scientific">Gloeomargarita lithophora Alchichica-D10</name>
    <dbReference type="NCBI Taxonomy" id="1188229"/>
    <lineage>
        <taxon>Bacteria</taxon>
        <taxon>Bacillati</taxon>
        <taxon>Cyanobacteriota</taxon>
        <taxon>Cyanophyceae</taxon>
        <taxon>Gloeomargaritales</taxon>
        <taxon>Gloeomargaritaceae</taxon>
        <taxon>Gloeomargarita</taxon>
    </lineage>
</organism>
<evidence type="ECO:0000313" key="8">
    <source>
        <dbReference type="Proteomes" id="UP000180235"/>
    </source>
</evidence>
<protein>
    <recommendedName>
        <fullName evidence="3">beta-N-acetylhexosaminidase</fullName>
        <ecNumber evidence="3">3.2.1.52</ecNumber>
    </recommendedName>
</protein>
<dbReference type="GO" id="GO:0004563">
    <property type="term" value="F:beta-N-acetylhexosaminidase activity"/>
    <property type="evidence" value="ECO:0007669"/>
    <property type="project" value="UniProtKB-EC"/>
</dbReference>
<keyword evidence="8" id="KW-1185">Reference proteome</keyword>
<gene>
    <name evidence="7" type="primary">nagZ</name>
    <name evidence="7" type="ORF">GlitD10_1114</name>
</gene>
<reference evidence="7 8" key="1">
    <citation type="submission" date="2016-10" db="EMBL/GenBank/DDBJ databases">
        <title>Description of Gloeomargarita lithophora gen. nov., sp. nov., a thylakoid-bearing basal-branching cyanobacterium with intracellular carbonates, and proposal for Gloeomargaritales ord. nov.</title>
        <authorList>
            <person name="Moreira D."/>
            <person name="Tavera R."/>
            <person name="Benzerara K."/>
            <person name="Skouri-Panet F."/>
            <person name="Couradeau E."/>
            <person name="Gerard E."/>
            <person name="Loussert C."/>
            <person name="Novelo E."/>
            <person name="Zivanovic Y."/>
            <person name="Lopez-Garcia P."/>
        </authorList>
    </citation>
    <scope>NUCLEOTIDE SEQUENCE [LARGE SCALE GENOMIC DNA]</scope>
    <source>
        <strain evidence="7 8">D10</strain>
    </source>
</reference>
<keyword evidence="4 7" id="KW-0378">Hydrolase</keyword>
<evidence type="ECO:0000256" key="1">
    <source>
        <dbReference type="ARBA" id="ARBA00001231"/>
    </source>
</evidence>
<dbReference type="AlphaFoldDB" id="A0A1J0ABX9"/>
<sequence>MTTLGRRLLLGAPPGALGADALALVQRTGAMGLVLFRSNLTQPAQLPQQLTWLRERLGRPLVMAIDHEGGQVIRHLERSTIWPGNYALGRVAERDQAQAELWAEQVGLAMGRELRGLGIGWNLAPVLDVVGKEPNPGLGLRALGNDSERVTQLGLAMLRGFGQAGMVACGKHFPGLGRAQVDPHHELPRLDLSQAELATHGQPFRAAIQAGLPAVMTTHVLVPALDEHNVITLSRLAIQTYLRQELQFTGVCVSDDLDMGAMAAGGNIEDITLKTLQAGHDLAIIVRRGDWVAAVMDTLTQAADQGLLPEHGESLARIDKIVAQADIAQVLPSTQAWQPATLLAENIARAAVRVVGDPQGLLPVQWPVRLYLPDVTPVADWVLFESCWFAPSQMADLLGIPTAEIVTTSLQEATVLNFIGDNRITNILILYDAIRYPGQQYMLDRLAQTGQLLVVVLVRNPWDAQRVPAGVTVIDAAGFRSPQLAQVGRLLRGTG</sequence>
<dbReference type="EC" id="3.2.1.52" evidence="3"/>
<keyword evidence="5 7" id="KW-0326">Glycosidase</keyword>
<dbReference type="Proteomes" id="UP000180235">
    <property type="component" value="Chromosome"/>
</dbReference>
<dbReference type="Pfam" id="PF00933">
    <property type="entry name" value="Glyco_hydro_3"/>
    <property type="match status" value="1"/>
</dbReference>
<proteinExistence type="inferred from homology"/>
<dbReference type="GO" id="GO:0009254">
    <property type="term" value="P:peptidoglycan turnover"/>
    <property type="evidence" value="ECO:0007669"/>
    <property type="project" value="TreeGrafter"/>
</dbReference>
<dbReference type="InterPro" id="IPR036962">
    <property type="entry name" value="Glyco_hydro_3_N_sf"/>
</dbReference>
<comment type="catalytic activity">
    <reaction evidence="1">
        <text>Hydrolysis of terminal non-reducing N-acetyl-D-hexosamine residues in N-acetyl-beta-D-hexosaminides.</text>
        <dbReference type="EC" id="3.2.1.52"/>
    </reaction>
</comment>
<comment type="similarity">
    <text evidence="2">Belongs to the glycosyl hydrolase 3 family.</text>
</comment>
<dbReference type="SUPFAM" id="SSF51445">
    <property type="entry name" value="(Trans)glycosidases"/>
    <property type="match status" value="1"/>
</dbReference>
<dbReference type="GO" id="GO:0005975">
    <property type="term" value="P:carbohydrate metabolic process"/>
    <property type="evidence" value="ECO:0007669"/>
    <property type="project" value="InterPro"/>
</dbReference>
<dbReference type="STRING" id="1188229.GlitD10_1114"/>
<dbReference type="PANTHER" id="PTHR30480">
    <property type="entry name" value="BETA-HEXOSAMINIDASE-RELATED"/>
    <property type="match status" value="1"/>
</dbReference>
<dbReference type="Gene3D" id="3.20.20.300">
    <property type="entry name" value="Glycoside hydrolase, family 3, N-terminal domain"/>
    <property type="match status" value="1"/>
</dbReference>
<evidence type="ECO:0000256" key="3">
    <source>
        <dbReference type="ARBA" id="ARBA00012663"/>
    </source>
</evidence>
<evidence type="ECO:0000256" key="2">
    <source>
        <dbReference type="ARBA" id="ARBA00005336"/>
    </source>
</evidence>
<evidence type="ECO:0000259" key="6">
    <source>
        <dbReference type="Pfam" id="PF00933"/>
    </source>
</evidence>
<name>A0A1J0ABX9_9CYAN</name>
<dbReference type="InterPro" id="IPR050226">
    <property type="entry name" value="NagZ_Beta-hexosaminidase"/>
</dbReference>
<dbReference type="PANTHER" id="PTHR30480:SF13">
    <property type="entry name" value="BETA-HEXOSAMINIDASE"/>
    <property type="match status" value="1"/>
</dbReference>
<evidence type="ECO:0000313" key="7">
    <source>
        <dbReference type="EMBL" id="APB33434.1"/>
    </source>
</evidence>
<dbReference type="RefSeq" id="WP_071454021.1">
    <property type="nucleotide sequence ID" value="NZ_CP017675.1"/>
</dbReference>
<feature type="domain" description="Glycoside hydrolase family 3 N-terminal" evidence="6">
    <location>
        <begin position="26"/>
        <end position="311"/>
    </location>
</feature>
<dbReference type="KEGG" id="glt:GlitD10_1114"/>
<dbReference type="InterPro" id="IPR017853">
    <property type="entry name" value="GH"/>
</dbReference>
<dbReference type="EMBL" id="CP017675">
    <property type="protein sequence ID" value="APB33434.1"/>
    <property type="molecule type" value="Genomic_DNA"/>
</dbReference>
<dbReference type="InterPro" id="IPR001764">
    <property type="entry name" value="Glyco_hydro_3_N"/>
</dbReference>
<evidence type="ECO:0000256" key="4">
    <source>
        <dbReference type="ARBA" id="ARBA00022801"/>
    </source>
</evidence>